<feature type="compositionally biased region" description="Basic and acidic residues" evidence="1">
    <location>
        <begin position="248"/>
        <end position="272"/>
    </location>
</feature>
<feature type="region of interest" description="Disordered" evidence="1">
    <location>
        <begin position="401"/>
        <end position="527"/>
    </location>
</feature>
<comment type="caution">
    <text evidence="2">The sequence shown here is derived from an EMBL/GenBank/DDBJ whole genome shotgun (WGS) entry which is preliminary data.</text>
</comment>
<feature type="compositionally biased region" description="Basic and acidic residues" evidence="1">
    <location>
        <begin position="92"/>
        <end position="118"/>
    </location>
</feature>
<organism evidence="2 3">
    <name type="scientific">Trametes cubensis</name>
    <dbReference type="NCBI Taxonomy" id="1111947"/>
    <lineage>
        <taxon>Eukaryota</taxon>
        <taxon>Fungi</taxon>
        <taxon>Dikarya</taxon>
        <taxon>Basidiomycota</taxon>
        <taxon>Agaricomycotina</taxon>
        <taxon>Agaricomycetes</taxon>
        <taxon>Polyporales</taxon>
        <taxon>Polyporaceae</taxon>
        <taxon>Trametes</taxon>
    </lineage>
</organism>
<gene>
    <name evidence="2" type="ORF">ONZ51_g12643</name>
</gene>
<feature type="compositionally biased region" description="Basic residues" evidence="1">
    <location>
        <begin position="172"/>
        <end position="183"/>
    </location>
</feature>
<feature type="compositionally biased region" description="Low complexity" evidence="1">
    <location>
        <begin position="51"/>
        <end position="68"/>
    </location>
</feature>
<evidence type="ECO:0000313" key="2">
    <source>
        <dbReference type="EMBL" id="KAJ8455095.1"/>
    </source>
</evidence>
<proteinExistence type="predicted"/>
<sequence length="527" mass="57303">MPLLGETVEASREKRLERQQARFRDRGGIFKPSGHNALLDILLARGINGESPSRANSPRRSQSRSASPSRKHTAIEPSTRASHSAPKKRASRKSEGRKMVQEDTHNDAYNDAASHEEEGIAGPSNHTTRTKSGTERPTKASTKKSRSQASITQIQTETHEDDTAAEPGPSRRMAKGGRAKKSTTRSSQPKRNAKRKAPVVEPAKELILSAHDLDDDPSLRPQKETSAKNKRKAKTDALGEHSSIAEAKGLKGDVEVSEPPKARRRSASEADTTRTSTVAEKATVSRTSSNSSAKQTRQQDKGKRKAKAIVIDRDDDQPDNSRSTKKPRAKKKDAPQFQANDGNGIIRQATTNAPHRNHLTDHAENIQAVNSNKITSSKTNLKDQKLAALTAAEYEVDEEALPLPDVPAMPSSPNLPLAKTATSSQKSAATKARSPKRKDTDIEHDTPPPPRKKRRPPEDVTAPATAASKDQPALIDNTACKVSRTKAPPILAPKGTVLKPKPRPRLSLFPAPTLEEDSDDDPINFLS</sequence>
<protein>
    <submittedName>
        <fullName evidence="2">Uncharacterized protein</fullName>
    </submittedName>
</protein>
<evidence type="ECO:0000313" key="3">
    <source>
        <dbReference type="Proteomes" id="UP001215151"/>
    </source>
</evidence>
<feature type="compositionally biased region" description="Polar residues" evidence="1">
    <location>
        <begin position="147"/>
        <end position="156"/>
    </location>
</feature>
<feature type="compositionally biased region" description="Acidic residues" evidence="1">
    <location>
        <begin position="514"/>
        <end position="527"/>
    </location>
</feature>
<dbReference type="Proteomes" id="UP001215151">
    <property type="component" value="Unassembled WGS sequence"/>
</dbReference>
<feature type="compositionally biased region" description="Basic and acidic residues" evidence="1">
    <location>
        <begin position="217"/>
        <end position="227"/>
    </location>
</feature>
<reference evidence="2" key="1">
    <citation type="submission" date="2022-11" db="EMBL/GenBank/DDBJ databases">
        <title>Genome Sequence of Cubamyces cubensis.</title>
        <authorList>
            <person name="Buettner E."/>
        </authorList>
    </citation>
    <scope>NUCLEOTIDE SEQUENCE</scope>
    <source>
        <strain evidence="2">MPL-01</strain>
    </source>
</reference>
<evidence type="ECO:0000256" key="1">
    <source>
        <dbReference type="SAM" id="MobiDB-lite"/>
    </source>
</evidence>
<accession>A0AAD7TFN0</accession>
<feature type="compositionally biased region" description="Polar residues" evidence="1">
    <location>
        <begin position="273"/>
        <end position="296"/>
    </location>
</feature>
<feature type="compositionally biased region" description="Basic and acidic residues" evidence="1">
    <location>
        <begin position="437"/>
        <end position="446"/>
    </location>
</feature>
<feature type="region of interest" description="Disordered" evidence="1">
    <location>
        <begin position="48"/>
        <end position="382"/>
    </location>
</feature>
<dbReference type="EMBL" id="JAPEVG010000825">
    <property type="protein sequence ID" value="KAJ8455095.1"/>
    <property type="molecule type" value="Genomic_DNA"/>
</dbReference>
<name>A0AAD7TFN0_9APHY</name>
<dbReference type="AlphaFoldDB" id="A0AAD7TFN0"/>
<feature type="compositionally biased region" description="Polar residues" evidence="1">
    <location>
        <begin position="367"/>
        <end position="379"/>
    </location>
</feature>
<feature type="compositionally biased region" description="Low complexity" evidence="1">
    <location>
        <begin position="418"/>
        <end position="432"/>
    </location>
</feature>
<keyword evidence="3" id="KW-1185">Reference proteome</keyword>